<dbReference type="Proteomes" id="UP000434172">
    <property type="component" value="Unassembled WGS sequence"/>
</dbReference>
<dbReference type="Gene3D" id="3.40.50.720">
    <property type="entry name" value="NAD(P)-binding Rossmann-like Domain"/>
    <property type="match status" value="1"/>
</dbReference>
<feature type="domain" description="Enoyl reductase (ER)" evidence="3">
    <location>
        <begin position="11"/>
        <end position="356"/>
    </location>
</feature>
<comment type="similarity">
    <text evidence="1">Belongs to the zinc-containing alcohol dehydrogenase family.</text>
</comment>
<dbReference type="InterPro" id="IPR020843">
    <property type="entry name" value="ER"/>
</dbReference>
<evidence type="ECO:0000313" key="5">
    <source>
        <dbReference type="Proteomes" id="UP000434172"/>
    </source>
</evidence>
<evidence type="ECO:0000256" key="1">
    <source>
        <dbReference type="ARBA" id="ARBA00008072"/>
    </source>
</evidence>
<reference evidence="4 5" key="1">
    <citation type="submission" date="2019-12" db="EMBL/GenBank/DDBJ databases">
        <title>A genome sequence resource for the geographically widespread anthracnose pathogen Colletotrichum asianum.</title>
        <authorList>
            <person name="Meng Y."/>
        </authorList>
    </citation>
    <scope>NUCLEOTIDE SEQUENCE [LARGE SCALE GENOMIC DNA]</scope>
    <source>
        <strain evidence="4 5">ICMP 18580</strain>
    </source>
</reference>
<dbReference type="EMBL" id="WOWK01000025">
    <property type="protein sequence ID" value="KAF0327158.1"/>
    <property type="molecule type" value="Genomic_DNA"/>
</dbReference>
<dbReference type="InterPro" id="IPR013154">
    <property type="entry name" value="ADH-like_N"/>
</dbReference>
<sequence length="359" mass="38506">MSSMKALITQGDGVVSVESTTIPAPGPGEVLVKVHYSALNPTDWKSVKGSPPIAPPAPAGLIVGADFAGTIEDPNGSVWRKGQRVAGFVQGTSQNGTPANPIRGGYAEYIPVEARLLFEVPENVELKSAATVGLALGTAVQALYQRLGLPEPGSGKRSEEWVLIYGGATSVGNYAIQLAKLSGSKVIATASPKNHQLLKELGADVVVDYHGEWVDEAKRITGGKLKRAFDTVSEHGSTLKIAQALEGSEGDHVLTLIPVMPPAKEEIKAVNPWAKIEWTIVYTVFERALPFRFDNCGDETPEDKKVWEKYLKLLPQLLSNGDVKTSKVRELGGLETVVEGFKLSEEGKVSNEKLVFKVL</sequence>
<name>A0A8H3ZPQ5_9PEZI</name>
<evidence type="ECO:0000256" key="2">
    <source>
        <dbReference type="ARBA" id="ARBA00023002"/>
    </source>
</evidence>
<dbReference type="CDD" id="cd08249">
    <property type="entry name" value="enoyl_reductase_like"/>
    <property type="match status" value="1"/>
</dbReference>
<dbReference type="PANTHER" id="PTHR45348">
    <property type="entry name" value="HYPOTHETICAL OXIDOREDUCTASE (EUROFUNG)"/>
    <property type="match status" value="1"/>
</dbReference>
<evidence type="ECO:0000259" key="3">
    <source>
        <dbReference type="SMART" id="SM00829"/>
    </source>
</evidence>
<proteinExistence type="inferred from homology"/>
<accession>A0A8H3ZPQ5</accession>
<dbReference type="SUPFAM" id="SSF50129">
    <property type="entry name" value="GroES-like"/>
    <property type="match status" value="1"/>
</dbReference>
<gene>
    <name evidence="4" type="ORF">GQ607_005641</name>
</gene>
<dbReference type="SMART" id="SM00829">
    <property type="entry name" value="PKS_ER"/>
    <property type="match status" value="1"/>
</dbReference>
<dbReference type="Pfam" id="PF00107">
    <property type="entry name" value="ADH_zinc_N"/>
    <property type="match status" value="1"/>
</dbReference>
<dbReference type="OrthoDB" id="9992527at2759"/>
<dbReference type="Pfam" id="PF08240">
    <property type="entry name" value="ADH_N"/>
    <property type="match status" value="1"/>
</dbReference>
<dbReference type="Gene3D" id="3.90.180.10">
    <property type="entry name" value="Medium-chain alcohol dehydrogenases, catalytic domain"/>
    <property type="match status" value="1"/>
</dbReference>
<comment type="caution">
    <text evidence="4">The sequence shown here is derived from an EMBL/GenBank/DDBJ whole genome shotgun (WGS) entry which is preliminary data.</text>
</comment>
<dbReference type="InterPro" id="IPR036291">
    <property type="entry name" value="NAD(P)-bd_dom_sf"/>
</dbReference>
<dbReference type="GO" id="GO:0016651">
    <property type="term" value="F:oxidoreductase activity, acting on NAD(P)H"/>
    <property type="evidence" value="ECO:0007669"/>
    <property type="project" value="InterPro"/>
</dbReference>
<dbReference type="PANTHER" id="PTHR45348:SF2">
    <property type="entry name" value="ZINC-TYPE ALCOHOL DEHYDROGENASE-LIKE PROTEIN C2E1P3.01"/>
    <property type="match status" value="1"/>
</dbReference>
<evidence type="ECO:0000313" key="4">
    <source>
        <dbReference type="EMBL" id="KAF0327158.1"/>
    </source>
</evidence>
<dbReference type="SUPFAM" id="SSF51735">
    <property type="entry name" value="NAD(P)-binding Rossmann-fold domains"/>
    <property type="match status" value="1"/>
</dbReference>
<dbReference type="InterPro" id="IPR013149">
    <property type="entry name" value="ADH-like_C"/>
</dbReference>
<organism evidence="4 5">
    <name type="scientific">Colletotrichum asianum</name>
    <dbReference type="NCBI Taxonomy" id="702518"/>
    <lineage>
        <taxon>Eukaryota</taxon>
        <taxon>Fungi</taxon>
        <taxon>Dikarya</taxon>
        <taxon>Ascomycota</taxon>
        <taxon>Pezizomycotina</taxon>
        <taxon>Sordariomycetes</taxon>
        <taxon>Hypocreomycetidae</taxon>
        <taxon>Glomerellales</taxon>
        <taxon>Glomerellaceae</taxon>
        <taxon>Colletotrichum</taxon>
        <taxon>Colletotrichum gloeosporioides species complex</taxon>
    </lineage>
</organism>
<dbReference type="AlphaFoldDB" id="A0A8H3ZPQ5"/>
<keyword evidence="2" id="KW-0560">Oxidoreductase</keyword>
<keyword evidence="5" id="KW-1185">Reference proteome</keyword>
<protein>
    <submittedName>
        <fullName evidence="4">Zinc-binding oxidoreductase</fullName>
    </submittedName>
</protein>
<dbReference type="InterPro" id="IPR047122">
    <property type="entry name" value="Trans-enoyl_RdTase-like"/>
</dbReference>
<dbReference type="InterPro" id="IPR011032">
    <property type="entry name" value="GroES-like_sf"/>
</dbReference>